<accession>A0A8X7Z3B8</accession>
<keyword evidence="10" id="KW-0862">Zinc</keyword>
<evidence type="ECO:0000256" key="10">
    <source>
        <dbReference type="ARBA" id="ARBA00022833"/>
    </source>
</evidence>
<sequence>MNQVSQHILAPFTSLRVISVGSLSFPSSLTTTNSNSPPFLLRYFSVRSDGEYASSCSEFACSLTWNLIQIWKWEMKGAMASHVVGYPRMGPKRELKFALESFWDGKSSAEDLQNVAADLRSSIWKQMSDAGIKFIPSNTFSCYDQVLDTTAMLGAVPPRYGWNGGEIGFDVYFSMARGNASVPAMEMTKWFDTNYHYIVPELGPEVNFSYSSHKAVIEYKEAKALGVDTVPVLVGPVSYLLLSKPAKGVEKSFSVLSLIDKILPVYQEVVAELKAAGATWIQFDEPKLVMDLGAHELQAFTHAYSALEASLSGLNVLIETYFADVPVEAYKTLISLKSVTGFGFDLVRGTKTLDLIKGGFPSGKYLFAGVVDGRNIWANDLASSLSVLHALEGIVGKDKLVVSTSCSLLHTAVDLVNEPKLDKEIKSWLAFSAQKVVEVNALAKALSGQKDGAFFSANAAAQASRKSSPRVTNEAVQQAAAALKGSDHRRATNVSDRLDAQQKKLNLPILPTTTIGSFPQTLELRRVRREYKAKKVSEEDYVEAIKKEINKVVKLQEELDIDVLVHGEPERNDMVEYFGEQLSGFAFTANGWVQSYGSRCVKPPIIYGDVSRPKAMTVFWSSLAQSMTKRPMKGMLTGPVTILNWSFVRNDQPRFETCYQIALAIKDEVEDLEKAGITVIQIDEAALREGLPLRKSEHAFYLNWAVHSFRITNCGLYSILDFGERGGLKIHTHMCYSNFNDIIHSIIDMDADVITIENSRSDEKLLSVFREGVKYGAGIGPGVYDIHSPRIPSEEEIADRVEKMLAVLESNILWVNPDCGLKTRKYAEVKPALSNMVAAAKRLRTKFASSQ</sequence>
<keyword evidence="9" id="KW-0479">Metal-binding</keyword>
<dbReference type="GO" id="GO:0008705">
    <property type="term" value="F:methionine synthase activity"/>
    <property type="evidence" value="ECO:0007669"/>
    <property type="project" value="UniProtKB-ARBA"/>
</dbReference>
<evidence type="ECO:0000256" key="7">
    <source>
        <dbReference type="ARBA" id="ARBA00022605"/>
    </source>
</evidence>
<comment type="caution">
    <text evidence="15">The sequence shown here is derived from an EMBL/GenBank/DDBJ whole genome shotgun (WGS) entry which is preliminary data.</text>
</comment>
<dbReference type="CDD" id="cd03311">
    <property type="entry name" value="CIMS_C_terminal_like"/>
    <property type="match status" value="1"/>
</dbReference>
<keyword evidence="11" id="KW-0486">Methionine biosynthesis</keyword>
<keyword evidence="7" id="KW-0028">Amino-acid biosynthesis</keyword>
<feature type="domain" description="Cobalamin-independent methionine synthase MetE C-terminal/archaeal" evidence="13">
    <location>
        <begin position="510"/>
        <end position="841"/>
    </location>
</feature>
<organism evidence="15 16">
    <name type="scientific">Populus tomentosa</name>
    <name type="common">Chinese white poplar</name>
    <dbReference type="NCBI Taxonomy" id="118781"/>
    <lineage>
        <taxon>Eukaryota</taxon>
        <taxon>Viridiplantae</taxon>
        <taxon>Streptophyta</taxon>
        <taxon>Embryophyta</taxon>
        <taxon>Tracheophyta</taxon>
        <taxon>Spermatophyta</taxon>
        <taxon>Magnoliopsida</taxon>
        <taxon>eudicotyledons</taxon>
        <taxon>Gunneridae</taxon>
        <taxon>Pentapetalae</taxon>
        <taxon>rosids</taxon>
        <taxon>fabids</taxon>
        <taxon>Malpighiales</taxon>
        <taxon>Salicaceae</taxon>
        <taxon>Saliceae</taxon>
        <taxon>Populus</taxon>
    </lineage>
</organism>
<dbReference type="Pfam" id="PF08267">
    <property type="entry name" value="Meth_synt_1"/>
    <property type="match status" value="1"/>
</dbReference>
<dbReference type="FunFam" id="3.20.20.210:FF:000002">
    <property type="entry name" value="5-methyltetrahydropteroyltriglutamate--homocysteine methyltransferase"/>
    <property type="match status" value="1"/>
</dbReference>
<comment type="cofactor">
    <cofactor evidence="1">
        <name>Zn(2+)</name>
        <dbReference type="ChEBI" id="CHEBI:29105"/>
    </cofactor>
</comment>
<dbReference type="Pfam" id="PF01717">
    <property type="entry name" value="Meth_synt_2"/>
    <property type="match status" value="1"/>
</dbReference>
<keyword evidence="8" id="KW-0808">Transferase</keyword>
<dbReference type="InterPro" id="IPR006276">
    <property type="entry name" value="Cobalamin-indep_Met_synthase"/>
</dbReference>
<evidence type="ECO:0000256" key="9">
    <source>
        <dbReference type="ARBA" id="ARBA00022723"/>
    </source>
</evidence>
<dbReference type="EC" id="2.1.1.14" evidence="5"/>
<dbReference type="CDD" id="cd03312">
    <property type="entry name" value="CIMS_N_terminal_like"/>
    <property type="match status" value="1"/>
</dbReference>
<dbReference type="OrthoDB" id="1053771at2759"/>
<evidence type="ECO:0000256" key="3">
    <source>
        <dbReference type="ARBA" id="ARBA00004681"/>
    </source>
</evidence>
<comment type="similarity">
    <text evidence="4">Belongs to the vitamin-B12 independent methionine synthase family.</text>
</comment>
<name>A0A8X7Z3B8_POPTO</name>
<evidence type="ECO:0000256" key="8">
    <source>
        <dbReference type="ARBA" id="ARBA00022679"/>
    </source>
</evidence>
<evidence type="ECO:0000259" key="13">
    <source>
        <dbReference type="Pfam" id="PF01717"/>
    </source>
</evidence>
<evidence type="ECO:0000313" key="15">
    <source>
        <dbReference type="EMBL" id="KAG6761816.1"/>
    </source>
</evidence>
<dbReference type="HAMAP" id="MF_00172">
    <property type="entry name" value="Meth_synth"/>
    <property type="match status" value="1"/>
</dbReference>
<dbReference type="PANTHER" id="PTHR30519">
    <property type="entry name" value="5-METHYLTETRAHYDROPTEROYLTRIGLUTAMATE--HOMOCYSTEINE METHYLTRANSFERASE"/>
    <property type="match status" value="1"/>
</dbReference>
<dbReference type="InterPro" id="IPR002629">
    <property type="entry name" value="Met_Synth_C/arc"/>
</dbReference>
<evidence type="ECO:0000256" key="12">
    <source>
        <dbReference type="ARBA" id="ARBA00048690"/>
    </source>
</evidence>
<dbReference type="GO" id="GO:0032259">
    <property type="term" value="P:methylation"/>
    <property type="evidence" value="ECO:0007669"/>
    <property type="project" value="UniProtKB-KW"/>
</dbReference>
<comment type="pathway">
    <text evidence="3">Amino-acid biosynthesis; L-methionine biosynthesis via de novo pathway; L-methionine from L-homocysteine (MetE route): step 1/1.</text>
</comment>
<dbReference type="FunFam" id="3.20.20.210:FF:000003">
    <property type="entry name" value="5-methyltetrahydropteroyltriglutamate--homocysteine methyltransferase"/>
    <property type="match status" value="1"/>
</dbReference>
<evidence type="ECO:0000313" key="16">
    <source>
        <dbReference type="Proteomes" id="UP000886885"/>
    </source>
</evidence>
<gene>
    <name evidence="15" type="ORF">POTOM_035053</name>
</gene>
<dbReference type="NCBIfam" id="TIGR01371">
    <property type="entry name" value="met_syn_B12ind"/>
    <property type="match status" value="1"/>
</dbReference>
<dbReference type="EMBL" id="JAAWWB010000018">
    <property type="protein sequence ID" value="KAG6761816.1"/>
    <property type="molecule type" value="Genomic_DNA"/>
</dbReference>
<evidence type="ECO:0000256" key="6">
    <source>
        <dbReference type="ARBA" id="ARBA00022603"/>
    </source>
</evidence>
<evidence type="ECO:0000259" key="14">
    <source>
        <dbReference type="Pfam" id="PF08267"/>
    </source>
</evidence>
<reference evidence="15" key="1">
    <citation type="journal article" date="2020" name="bioRxiv">
        <title>Hybrid origin of Populus tomentosa Carr. identified through genome sequencing and phylogenomic analysis.</title>
        <authorList>
            <person name="An X."/>
            <person name="Gao K."/>
            <person name="Chen Z."/>
            <person name="Li J."/>
            <person name="Yang X."/>
            <person name="Yang X."/>
            <person name="Zhou J."/>
            <person name="Guo T."/>
            <person name="Zhao T."/>
            <person name="Huang S."/>
            <person name="Miao D."/>
            <person name="Khan W.U."/>
            <person name="Rao P."/>
            <person name="Ye M."/>
            <person name="Lei B."/>
            <person name="Liao W."/>
            <person name="Wang J."/>
            <person name="Ji L."/>
            <person name="Li Y."/>
            <person name="Guo B."/>
            <person name="Mustafa N.S."/>
            <person name="Li S."/>
            <person name="Yun Q."/>
            <person name="Keller S.R."/>
            <person name="Mao J."/>
            <person name="Zhang R."/>
            <person name="Strauss S.H."/>
        </authorList>
    </citation>
    <scope>NUCLEOTIDE SEQUENCE</scope>
    <source>
        <strain evidence="15">GM15</strain>
        <tissue evidence="15">Leaf</tissue>
    </source>
</reference>
<dbReference type="AlphaFoldDB" id="A0A8X7Z3B8"/>
<dbReference type="NCBIfam" id="NF003556">
    <property type="entry name" value="PRK05222.1"/>
    <property type="match status" value="1"/>
</dbReference>
<feature type="domain" description="Cobalamin-independent methionine synthase MetE N-terminal" evidence="14">
    <location>
        <begin position="81"/>
        <end position="393"/>
    </location>
</feature>
<evidence type="ECO:0000256" key="5">
    <source>
        <dbReference type="ARBA" id="ARBA00012034"/>
    </source>
</evidence>
<evidence type="ECO:0000256" key="2">
    <source>
        <dbReference type="ARBA" id="ARBA00002777"/>
    </source>
</evidence>
<evidence type="ECO:0000256" key="11">
    <source>
        <dbReference type="ARBA" id="ARBA00023167"/>
    </source>
</evidence>
<dbReference type="GO" id="GO:0008270">
    <property type="term" value="F:zinc ion binding"/>
    <property type="evidence" value="ECO:0007669"/>
    <property type="project" value="InterPro"/>
</dbReference>
<comment type="catalytic activity">
    <reaction evidence="12">
        <text>5-methyltetrahydropteroyltri-L-glutamate + L-homocysteine = tetrahydropteroyltri-L-glutamate + L-methionine</text>
        <dbReference type="Rhea" id="RHEA:21196"/>
        <dbReference type="ChEBI" id="CHEBI:57844"/>
        <dbReference type="ChEBI" id="CHEBI:58140"/>
        <dbReference type="ChEBI" id="CHEBI:58199"/>
        <dbReference type="ChEBI" id="CHEBI:58207"/>
        <dbReference type="EC" id="2.1.1.14"/>
    </reaction>
</comment>
<dbReference type="GO" id="GO:0003871">
    <property type="term" value="F:5-methyltetrahydropteroyltriglutamate-homocysteine S-methyltransferase activity"/>
    <property type="evidence" value="ECO:0007669"/>
    <property type="project" value="UniProtKB-EC"/>
</dbReference>
<dbReference type="Proteomes" id="UP000886885">
    <property type="component" value="Chromosome 9D"/>
</dbReference>
<protein>
    <recommendedName>
        <fullName evidence="5">5-methyltetrahydropteroyltriglutamate--homocysteine S-methyltransferase</fullName>
        <ecNumber evidence="5">2.1.1.14</ecNumber>
    </recommendedName>
</protein>
<evidence type="ECO:0000256" key="1">
    <source>
        <dbReference type="ARBA" id="ARBA00001947"/>
    </source>
</evidence>
<dbReference type="InterPro" id="IPR013215">
    <property type="entry name" value="Cbl-indep_Met_Synth_N"/>
</dbReference>
<proteinExistence type="inferred from homology"/>
<comment type="function">
    <text evidence="2">Catalyzes the transfer of a methyl group from 5-methyltetrahydrofolate to homocysteine resulting in methionine formation.</text>
</comment>
<keyword evidence="16" id="KW-1185">Reference proteome</keyword>
<keyword evidence="6" id="KW-0489">Methyltransferase</keyword>
<evidence type="ECO:0000256" key="4">
    <source>
        <dbReference type="ARBA" id="ARBA00009553"/>
    </source>
</evidence>